<dbReference type="SMART" id="SM00530">
    <property type="entry name" value="HTH_XRE"/>
    <property type="match status" value="1"/>
</dbReference>
<name>A0A1G9B812_9BACI</name>
<dbReference type="AlphaFoldDB" id="A0A1G9B812"/>
<dbReference type="OrthoDB" id="1859224at2"/>
<evidence type="ECO:0000259" key="2">
    <source>
        <dbReference type="PROSITE" id="PS50943"/>
    </source>
</evidence>
<dbReference type="GO" id="GO:0005829">
    <property type="term" value="C:cytosol"/>
    <property type="evidence" value="ECO:0007669"/>
    <property type="project" value="TreeGrafter"/>
</dbReference>
<accession>A0A1G9B812</accession>
<feature type="domain" description="Sin" evidence="3">
    <location>
        <begin position="68"/>
        <end position="106"/>
    </location>
</feature>
<feature type="domain" description="HTH cro/C1-type" evidence="2">
    <location>
        <begin position="6"/>
        <end position="61"/>
    </location>
</feature>
<dbReference type="PROSITE" id="PS50943">
    <property type="entry name" value="HTH_CROC1"/>
    <property type="match status" value="1"/>
</dbReference>
<dbReference type="InterPro" id="IPR050807">
    <property type="entry name" value="TransReg_Diox_bact_type"/>
</dbReference>
<dbReference type="InterPro" id="IPR036281">
    <property type="entry name" value="SinR/SinI_dimer_dom_sf"/>
</dbReference>
<gene>
    <name evidence="4" type="ORF">SAMN05216243_2864</name>
</gene>
<sequence length="123" mass="14210">MIGNRVRNERKLKGYSITELARQAGVSKSYLSYIERNLQQNPSLQILSKIAAALDTSIDYLLEERIEEQPAEPAIILDKEWEGLFRKAVNEGMSKEDFRDLLEYVKFKNWLDEKENISSGGEK</sequence>
<dbReference type="RefSeq" id="WP_093215529.1">
    <property type="nucleotide sequence ID" value="NZ_FNFL01000005.1"/>
</dbReference>
<dbReference type="STRING" id="407036.SAMN05216243_2864"/>
<dbReference type="PANTHER" id="PTHR46797">
    <property type="entry name" value="HTH-TYPE TRANSCRIPTIONAL REGULATOR"/>
    <property type="match status" value="1"/>
</dbReference>
<dbReference type="SUPFAM" id="SSF47413">
    <property type="entry name" value="lambda repressor-like DNA-binding domains"/>
    <property type="match status" value="1"/>
</dbReference>
<reference evidence="4 5" key="1">
    <citation type="submission" date="2016-10" db="EMBL/GenBank/DDBJ databases">
        <authorList>
            <person name="de Groot N.N."/>
        </authorList>
    </citation>
    <scope>NUCLEOTIDE SEQUENCE [LARGE SCALE GENOMIC DNA]</scope>
    <source>
        <strain evidence="4 5">CGMCC 1.6502</strain>
    </source>
</reference>
<dbReference type="GO" id="GO:0046983">
    <property type="term" value="F:protein dimerization activity"/>
    <property type="evidence" value="ECO:0007669"/>
    <property type="project" value="InterPro"/>
</dbReference>
<dbReference type="Pfam" id="PF01381">
    <property type="entry name" value="HTH_3"/>
    <property type="match status" value="1"/>
</dbReference>
<dbReference type="InterPro" id="IPR001387">
    <property type="entry name" value="Cro/C1-type_HTH"/>
</dbReference>
<protein>
    <submittedName>
        <fullName evidence="4">Transcriptional regulator, contains XRE-family HTH domain</fullName>
    </submittedName>
</protein>
<organism evidence="4 5">
    <name type="scientific">Sediminibacillus albus</name>
    <dbReference type="NCBI Taxonomy" id="407036"/>
    <lineage>
        <taxon>Bacteria</taxon>
        <taxon>Bacillati</taxon>
        <taxon>Bacillota</taxon>
        <taxon>Bacilli</taxon>
        <taxon>Bacillales</taxon>
        <taxon>Bacillaceae</taxon>
        <taxon>Sediminibacillus</taxon>
    </lineage>
</organism>
<evidence type="ECO:0000259" key="3">
    <source>
        <dbReference type="PROSITE" id="PS51500"/>
    </source>
</evidence>
<evidence type="ECO:0000313" key="4">
    <source>
        <dbReference type="EMBL" id="SDK35619.1"/>
    </source>
</evidence>
<dbReference type="PANTHER" id="PTHR46797:SF1">
    <property type="entry name" value="METHYLPHOSPHONATE SYNTHASE"/>
    <property type="match status" value="1"/>
</dbReference>
<dbReference type="InterPro" id="IPR010982">
    <property type="entry name" value="Lambda_DNA-bd_dom_sf"/>
</dbReference>
<evidence type="ECO:0000256" key="1">
    <source>
        <dbReference type="ARBA" id="ARBA00023125"/>
    </source>
</evidence>
<dbReference type="GO" id="GO:0003677">
    <property type="term" value="F:DNA binding"/>
    <property type="evidence" value="ECO:0007669"/>
    <property type="project" value="UniProtKB-KW"/>
</dbReference>
<dbReference type="PROSITE" id="PS51500">
    <property type="entry name" value="SIN"/>
    <property type="match status" value="1"/>
</dbReference>
<dbReference type="InterPro" id="IPR010981">
    <property type="entry name" value="SinR/SinI_dimer_dom"/>
</dbReference>
<dbReference type="Proteomes" id="UP000198694">
    <property type="component" value="Unassembled WGS sequence"/>
</dbReference>
<proteinExistence type="predicted"/>
<dbReference type="SUPFAM" id="SSF47406">
    <property type="entry name" value="SinR repressor dimerisation domain-like"/>
    <property type="match status" value="1"/>
</dbReference>
<keyword evidence="1" id="KW-0238">DNA-binding</keyword>
<dbReference type="EMBL" id="FNFL01000005">
    <property type="protein sequence ID" value="SDK35619.1"/>
    <property type="molecule type" value="Genomic_DNA"/>
</dbReference>
<dbReference type="GO" id="GO:0003700">
    <property type="term" value="F:DNA-binding transcription factor activity"/>
    <property type="evidence" value="ECO:0007669"/>
    <property type="project" value="TreeGrafter"/>
</dbReference>
<dbReference type="Gene3D" id="1.10.260.40">
    <property type="entry name" value="lambda repressor-like DNA-binding domains"/>
    <property type="match status" value="1"/>
</dbReference>
<dbReference type="CDD" id="cd00093">
    <property type="entry name" value="HTH_XRE"/>
    <property type="match status" value="1"/>
</dbReference>
<keyword evidence="5" id="KW-1185">Reference proteome</keyword>
<evidence type="ECO:0000313" key="5">
    <source>
        <dbReference type="Proteomes" id="UP000198694"/>
    </source>
</evidence>